<reference evidence="3 4" key="1">
    <citation type="submission" date="2024-06" db="EMBL/GenBank/DDBJ databases">
        <title>A chromosome level genome sequence of Diviner's sage (Salvia divinorum).</title>
        <authorList>
            <person name="Ford S.A."/>
            <person name="Ro D.-K."/>
            <person name="Ness R.W."/>
            <person name="Phillips M.A."/>
        </authorList>
    </citation>
    <scope>NUCLEOTIDE SEQUENCE [LARGE SCALE GENOMIC DNA]</scope>
    <source>
        <strain evidence="3">SAF-2024a</strain>
        <tissue evidence="3">Leaf</tissue>
    </source>
</reference>
<feature type="compositionally biased region" description="Basic and acidic residues" evidence="1">
    <location>
        <begin position="7"/>
        <end position="25"/>
    </location>
</feature>
<dbReference type="AlphaFoldDB" id="A0ABD1IMB8"/>
<evidence type="ECO:0000256" key="2">
    <source>
        <dbReference type="SAM" id="Phobius"/>
    </source>
</evidence>
<dbReference type="EMBL" id="JBEAFC010000001">
    <property type="protein sequence ID" value="KAL1569013.1"/>
    <property type="molecule type" value="Genomic_DNA"/>
</dbReference>
<feature type="region of interest" description="Disordered" evidence="1">
    <location>
        <begin position="1"/>
        <end position="25"/>
    </location>
</feature>
<feature type="transmembrane region" description="Helical" evidence="2">
    <location>
        <begin position="54"/>
        <end position="75"/>
    </location>
</feature>
<gene>
    <name evidence="3" type="ORF">AAHA92_00548</name>
</gene>
<feature type="transmembrane region" description="Helical" evidence="2">
    <location>
        <begin position="96"/>
        <end position="120"/>
    </location>
</feature>
<name>A0ABD1IMB8_SALDI</name>
<sequence>MDSSSESWRKSEDEGRLRQKRKDDVEYSARFSRKENSIDKTNCKDDYLFAEETISYLALPNVVRLSLLLLLRWIWVSESGASTPKPRPHTLAISTTSNLTILTVIVSPHMLSYALVGIPWGEHLSK</sequence>
<accession>A0ABD1IMB8</accession>
<proteinExistence type="predicted"/>
<keyword evidence="4" id="KW-1185">Reference proteome</keyword>
<organism evidence="3 4">
    <name type="scientific">Salvia divinorum</name>
    <name type="common">Maria pastora</name>
    <name type="synonym">Diviner's sage</name>
    <dbReference type="NCBI Taxonomy" id="28513"/>
    <lineage>
        <taxon>Eukaryota</taxon>
        <taxon>Viridiplantae</taxon>
        <taxon>Streptophyta</taxon>
        <taxon>Embryophyta</taxon>
        <taxon>Tracheophyta</taxon>
        <taxon>Spermatophyta</taxon>
        <taxon>Magnoliopsida</taxon>
        <taxon>eudicotyledons</taxon>
        <taxon>Gunneridae</taxon>
        <taxon>Pentapetalae</taxon>
        <taxon>asterids</taxon>
        <taxon>lamiids</taxon>
        <taxon>Lamiales</taxon>
        <taxon>Lamiaceae</taxon>
        <taxon>Nepetoideae</taxon>
        <taxon>Mentheae</taxon>
        <taxon>Salviinae</taxon>
        <taxon>Salvia</taxon>
        <taxon>Salvia subgen. Calosphace</taxon>
    </lineage>
</organism>
<protein>
    <submittedName>
        <fullName evidence="3">Uncharacterized protein</fullName>
    </submittedName>
</protein>
<keyword evidence="2" id="KW-0472">Membrane</keyword>
<dbReference type="Proteomes" id="UP001567538">
    <property type="component" value="Unassembled WGS sequence"/>
</dbReference>
<keyword evidence="2" id="KW-1133">Transmembrane helix</keyword>
<evidence type="ECO:0000256" key="1">
    <source>
        <dbReference type="SAM" id="MobiDB-lite"/>
    </source>
</evidence>
<evidence type="ECO:0000313" key="3">
    <source>
        <dbReference type="EMBL" id="KAL1569013.1"/>
    </source>
</evidence>
<comment type="caution">
    <text evidence="3">The sequence shown here is derived from an EMBL/GenBank/DDBJ whole genome shotgun (WGS) entry which is preliminary data.</text>
</comment>
<keyword evidence="2" id="KW-0812">Transmembrane</keyword>
<evidence type="ECO:0000313" key="4">
    <source>
        <dbReference type="Proteomes" id="UP001567538"/>
    </source>
</evidence>